<gene>
    <name evidence="1" type="ORF">STRCI_001269</name>
</gene>
<name>A0ABY7K8Q6_9ACTN</name>
<organism evidence="1 2">
    <name type="scientific">Streptomyces cinnabarinus</name>
    <dbReference type="NCBI Taxonomy" id="67287"/>
    <lineage>
        <taxon>Bacteria</taxon>
        <taxon>Bacillati</taxon>
        <taxon>Actinomycetota</taxon>
        <taxon>Actinomycetes</taxon>
        <taxon>Kitasatosporales</taxon>
        <taxon>Streptomycetaceae</taxon>
        <taxon>Streptomyces</taxon>
    </lineage>
</organism>
<evidence type="ECO:0000313" key="1">
    <source>
        <dbReference type="EMBL" id="WAZ20170.1"/>
    </source>
</evidence>
<keyword evidence="2" id="KW-1185">Reference proteome</keyword>
<accession>A0ABY7K8Q6</accession>
<proteinExistence type="predicted"/>
<dbReference type="RefSeq" id="WP_269657858.1">
    <property type="nucleotide sequence ID" value="NZ_CP114413.1"/>
</dbReference>
<evidence type="ECO:0000313" key="2">
    <source>
        <dbReference type="Proteomes" id="UP001164439"/>
    </source>
</evidence>
<reference evidence="1" key="1">
    <citation type="submission" date="2022-12" db="EMBL/GenBank/DDBJ databases">
        <authorList>
            <person name="Ruckert C."/>
            <person name="Busche T."/>
            <person name="Kalinowski J."/>
            <person name="Wittmann C."/>
        </authorList>
    </citation>
    <scope>NUCLEOTIDE SEQUENCE</scope>
    <source>
        <strain evidence="1">DSM 40467</strain>
    </source>
</reference>
<dbReference type="Gene3D" id="2.60.120.200">
    <property type="match status" value="1"/>
</dbReference>
<dbReference type="Proteomes" id="UP001164439">
    <property type="component" value="Chromosome"/>
</dbReference>
<sequence>MPGFGMLTDTFDDGVRDPVLWSGSYGDVEEAGGRARVPCTTAFSAYQSAAVYTLTGSQVACRVYPPAAGGAAGEALAELLVITAVGGTDGGFSLNRVTGLLKLISRTGYADANEVVLTYDPVAHAWLRLREASGLLLWETSPDGGTWTARRTAPAAAWTADTNLSVILAGHRDSGSGDFAEFDNFNLLRRARLTSASPAGAALAPLERSAPAMSGSPA</sequence>
<protein>
    <submittedName>
        <fullName evidence="1">Uncharacterized protein</fullName>
    </submittedName>
</protein>
<dbReference type="EMBL" id="CP114413">
    <property type="protein sequence ID" value="WAZ20170.1"/>
    <property type="molecule type" value="Genomic_DNA"/>
</dbReference>